<dbReference type="GeneID" id="9385739"/>
<dbReference type="EMBL" id="CP002065">
    <property type="protein sequence ID" value="ADJ17174.1"/>
    <property type="molecule type" value="Genomic_DNA"/>
</dbReference>
<dbReference type="PATRIC" id="fig|795797.18.peg.3710"/>
<keyword evidence="6" id="KW-1185">Reference proteome</keyword>
<dbReference type="InterPro" id="IPR027417">
    <property type="entry name" value="P-loop_NTPase"/>
</dbReference>
<dbReference type="Gene3D" id="3.40.50.300">
    <property type="entry name" value="P-loop containing nucleotide triphosphate hydrolases"/>
    <property type="match status" value="2"/>
</dbReference>
<reference evidence="4 6" key="2">
    <citation type="journal article" date="2014" name="PLoS Genet.">
        <title>Phylogenetically driven sequencing of extremely halophilic archaea reveals strategies for static and dynamic osmo-response.</title>
        <authorList>
            <person name="Becker E.A."/>
            <person name="Seitzer P.M."/>
            <person name="Tritt A."/>
            <person name="Larsen D."/>
            <person name="Krusor M."/>
            <person name="Yao A.I."/>
            <person name="Wu D."/>
            <person name="Madern D."/>
            <person name="Eisen J.A."/>
            <person name="Darling A.E."/>
            <person name="Facciotti M.T."/>
        </authorList>
    </citation>
    <scope>NUCLEOTIDE SEQUENCE [LARGE SCALE GENOMIC DNA]</scope>
    <source>
        <strain evidence="4">B3</strain>
        <strain evidence="6">DSM 18796 / CECT 7217 / JCM 14584 / KCTC 4019 / B3</strain>
    </source>
</reference>
<accession>D8JD21</accession>
<protein>
    <recommendedName>
        <fullName evidence="2">DUF8128 domain-containing protein</fullName>
    </recommendedName>
</protein>
<name>D8JD21_HALJB</name>
<evidence type="ECO:0000313" key="5">
    <source>
        <dbReference type="Proteomes" id="UP000000390"/>
    </source>
</evidence>
<dbReference type="PANTHER" id="PTHR30121:SF6">
    <property type="entry name" value="SLR6007 PROTEIN"/>
    <property type="match status" value="1"/>
</dbReference>
<dbReference type="eggNOG" id="arCOG08907">
    <property type="taxonomic scope" value="Archaea"/>
</dbReference>
<dbReference type="Pfam" id="PF26449">
    <property type="entry name" value="DUF8128"/>
    <property type="match status" value="1"/>
</dbReference>
<dbReference type="OrthoDB" id="268875at2157"/>
<feature type="region of interest" description="Disordered" evidence="1">
    <location>
        <begin position="1213"/>
        <end position="1247"/>
    </location>
</feature>
<gene>
    <name evidence="3" type="ordered locus">HacjB3_19183</name>
    <name evidence="4" type="ORF">C497_02002</name>
</gene>
<dbReference type="InterPro" id="IPR051162">
    <property type="entry name" value="T4SS_component"/>
</dbReference>
<dbReference type="RefSeq" id="WP_008414089.1">
    <property type="nucleotide sequence ID" value="NC_014300.1"/>
</dbReference>
<dbReference type="Proteomes" id="UP000011645">
    <property type="component" value="Unassembled WGS sequence"/>
</dbReference>
<dbReference type="EMBL" id="AOHV01000006">
    <property type="protein sequence ID" value="ELY41172.1"/>
    <property type="molecule type" value="Genomic_DNA"/>
</dbReference>
<evidence type="ECO:0000313" key="3">
    <source>
        <dbReference type="EMBL" id="ADJ17174.1"/>
    </source>
</evidence>
<dbReference type="eggNOG" id="arCOG04816">
    <property type="taxonomic scope" value="Archaea"/>
</dbReference>
<reference evidence="3 5" key="1">
    <citation type="journal article" date="2010" name="J. Bacteriol.">
        <title>Complete genome sequence of Halalkalicoccus jeotgali B3(T), an extremely halophilic archaeon.</title>
        <authorList>
            <person name="Roh S.W."/>
            <person name="Nam Y.D."/>
            <person name="Nam S.H."/>
            <person name="Choi S.H."/>
            <person name="Park H.S."/>
            <person name="Bae J.W."/>
        </authorList>
    </citation>
    <scope>NUCLEOTIDE SEQUENCE [LARGE SCALE GENOMIC DNA]</scope>
    <source>
        <strain evidence="3">B3</strain>
        <strain evidence="5">DSM 18796 / CECT 7217 / JCM 14584 / KCTC 4019 / B3</strain>
        <plasmid evidence="5">3</plasmid>
    </source>
</reference>
<dbReference type="PANTHER" id="PTHR30121">
    <property type="entry name" value="UNCHARACTERIZED PROTEIN YJGR-RELATED"/>
    <property type="match status" value="1"/>
</dbReference>
<dbReference type="SUPFAM" id="SSF52540">
    <property type="entry name" value="P-loop containing nucleoside triphosphate hydrolases"/>
    <property type="match status" value="1"/>
</dbReference>
<sequence length="1247" mass="138882">MFSLFGGSDEVEARQISEALSTDLYDRARGDLPILGIRPYRGDDGLERGERLLKSLHDAEWSGRFRTKNTSPTHAFELLYTDSDEILQFRFAPGTEDAKRQMLRQLQTYYPDSDIQELTPHFMDAPAGKYIAGARLELMEENFYYPIKHYKIEQNEFAQDPYDSITSEMVGSPELADTDVLVQMVLRPAISSHPKDSKNWFSGIPDTLKEMGEQKASLRKGAILEQMASTFTEGGDDDIQHTTTVDLDNDDVYQVVKSQYGSKAYHLNFRIIAVSDDPEVAEQRVMNTAGMYRKFYNSKNRQGFRTVPMTGEGLDEFLRSAAGREFADRNILMPIDTATGACHVPTDLNTQQADYSMTTAGKGVPPRTPRFDFDSVGLDRATSPLEDKQRALLSDDEPANPIWYGWGTKNGVEAGVDPEILNVHQFVGGSTGMGKTTLLINYFRQIMQRGHGGLFFDPKGDDAEDVVSLIPEGREDDLLYLDIGADSEYEIGFNFLEVPLKNPELGTASTEAAIEALADDLEALLAQSGSGGGWHARMSGITRSVVRGLAQWQIETERDVTMLDMYYALLDEDGRQEYADMMASERIEWIEDYAQRVLADIEQDSVEPLIRRLKEWVESGTTRRIVSHPSSTISIEEAVREGKIIVVRNRSSSDTAKRLIATALIRRIWIAIREQSNADDEPDPPKFYTVIDEFDKIVSKESEIHNILREARAFGLSLTLACQNLETGNDDKIGLPDGVQRAIQGNCKTFLTFDPGDPADAREIAPQHSPDIEPEHLTELSKYHLYMRTHDDRDEKTDSYKVKALAPALDALPLRGEDETDELIAHSQEKHGQKARTSAEIKADTLLYPGEDDGTNESDEDDDTPALVRAMALQAVYDAGYYDGDEDGFVSLSDASDRIARYVERVSDDVPDTPSKIEGLLGPLPESILERDHRGELHVRCTDEGKARFLSPVDEDNKVNENTGGMAHAELMRDAYDNLLAVGLPLHVVRQGGDDDPDALAEPESTKLRLARENPTLEPAEVASLVEKFREENGLLDRLSGAGTVDVEAEHSTGDTAPGVTLEHIARSVENGRRCLMLARPDTAESIARRLDEYPECMRAYSGNEGVSRLYNANGDVRAGPNDVRVYRPAGGQSVWLYHEDTETVELRDSDDETLATFTDPEDVFADPTDYPATEKDISDFSEWSTVKRPALPGRIDRDMVDVIAVTDDGLEVLEPSGDRTPIGQLLDGDDDTESDDTEESPLAKFR</sequence>
<dbReference type="HOGENOM" id="CLU_266079_0_0_2"/>
<feature type="compositionally biased region" description="Acidic residues" evidence="1">
    <location>
        <begin position="1228"/>
        <end position="1240"/>
    </location>
</feature>
<dbReference type="InterPro" id="IPR058441">
    <property type="entry name" value="DUF8128"/>
</dbReference>
<keyword evidence="3" id="KW-0614">Plasmid</keyword>
<dbReference type="eggNOG" id="arCOG00015">
    <property type="taxonomic scope" value="Archaea"/>
</dbReference>
<dbReference type="KEGG" id="hje:HacjB3_19183"/>
<proteinExistence type="predicted"/>
<organism evidence="3 5">
    <name type="scientific">Halalkalicoccus jeotgali (strain DSM 18796 / CECT 7217 / JCM 14584 / KCTC 4019 / B3)</name>
    <dbReference type="NCBI Taxonomy" id="795797"/>
    <lineage>
        <taxon>Archaea</taxon>
        <taxon>Methanobacteriati</taxon>
        <taxon>Methanobacteriota</taxon>
        <taxon>Stenosarchaea group</taxon>
        <taxon>Halobacteria</taxon>
        <taxon>Halobacteriales</taxon>
        <taxon>Halococcaceae</taxon>
        <taxon>Halalkalicoccus</taxon>
    </lineage>
</organism>
<evidence type="ECO:0000313" key="6">
    <source>
        <dbReference type="Proteomes" id="UP000011645"/>
    </source>
</evidence>
<evidence type="ECO:0000313" key="4">
    <source>
        <dbReference type="EMBL" id="ELY41172.1"/>
    </source>
</evidence>
<feature type="domain" description="DUF8128" evidence="2">
    <location>
        <begin position="10"/>
        <end position="352"/>
    </location>
</feature>
<evidence type="ECO:0000259" key="2">
    <source>
        <dbReference type="Pfam" id="PF26449"/>
    </source>
</evidence>
<evidence type="ECO:0000256" key="1">
    <source>
        <dbReference type="SAM" id="MobiDB-lite"/>
    </source>
</evidence>
<dbReference type="AlphaFoldDB" id="D8JD21"/>
<geneLocation type="plasmid" evidence="3 5">
    <name>3</name>
</geneLocation>
<dbReference type="Proteomes" id="UP000000390">
    <property type="component" value="Plasmid 3"/>
</dbReference>
<dbReference type="CDD" id="cd01127">
    <property type="entry name" value="TrwB_TraG_TraD_VirD4"/>
    <property type="match status" value="1"/>
</dbReference>